<dbReference type="PRINTS" id="PR00929">
    <property type="entry name" value="ATHOOK"/>
</dbReference>
<dbReference type="InterPro" id="IPR017956">
    <property type="entry name" value="AT_hook_DNA-bd_motif"/>
</dbReference>
<gene>
    <name evidence="4" type="ORF">HDK90DRAFT_481137</name>
</gene>
<sequence>MATNDREERRRMRQRGAGTSGITGLNFGFTFGASASTRQPTPRRTPRAPSNPQTSQRTPQPIPRSSRRSSSKKATPASRSSQRAPGSQKGSSSRKTPRGRSASADIRPQDGSSSSRSAASARLPPVVPETDVATPTIASSGRKRKRATPVLEAPQEEEEDDLEQNDEAYQMSSVKSNRVQSAQRLGSAGRQITPSAMMDEPQDELASHDGSHVLSSAKSGRAPGSSNLESTVNGAGQHIASPLETVKRQRGRPRKSSGNASALLDEAPSSAAAPKKRGRPPKTQAAQKGGQETAATVTPLPAKRSARRNIPEPEVLTEEGDESLDELGEESHSDLARSGEIRVGDAERPPRASRPSFHQEEPEEDYAPSREPSPERPTSNKAAQAKQVGRPAKPKPQKARSIKTKAKRKRTSEGETGEIRTIPITVYRLSKAPPPVEEDGEDDLANPRLQAPIGRVPGVNAVDVLAEFMSEKMEDISTKLRDGIADEADKAQRSKLKRRTNTIEEFARELDSQLLQLREATYAGESLKARLKSTRKRREALTQEFLDIRKERDDIALRMDAVRQQHEEAETKRQSEEDLNAAIFDIELAVQRGKQKAEREDRQDEAPEMPLHWLLDDVAASVSTSGSGGGLLQKVKGFNVFLEQVAGVLEGRA</sequence>
<dbReference type="EMBL" id="JBBWRZ010000004">
    <property type="protein sequence ID" value="KAK8237642.1"/>
    <property type="molecule type" value="Genomic_DNA"/>
</dbReference>
<keyword evidence="5" id="KW-1185">Reference proteome</keyword>
<dbReference type="InterPro" id="IPR048743">
    <property type="entry name" value="AME1"/>
</dbReference>
<comment type="caution">
    <text evidence="4">The sequence shown here is derived from an EMBL/GenBank/DDBJ whole genome shotgun (WGS) entry which is preliminary data.</text>
</comment>
<evidence type="ECO:0000313" key="5">
    <source>
        <dbReference type="Proteomes" id="UP001492380"/>
    </source>
</evidence>
<accession>A0ABR1YSI6</accession>
<feature type="domain" description="Inner kinetochore subunit AME1" evidence="3">
    <location>
        <begin position="458"/>
        <end position="644"/>
    </location>
</feature>
<dbReference type="Pfam" id="PF20994">
    <property type="entry name" value="CENPU"/>
    <property type="match status" value="1"/>
</dbReference>
<feature type="region of interest" description="Disordered" evidence="2">
    <location>
        <begin position="1"/>
        <end position="451"/>
    </location>
</feature>
<dbReference type="Proteomes" id="UP001492380">
    <property type="component" value="Unassembled WGS sequence"/>
</dbReference>
<feature type="compositionally biased region" description="Polar residues" evidence="2">
    <location>
        <begin position="213"/>
        <end position="234"/>
    </location>
</feature>
<proteinExistence type="predicted"/>
<feature type="compositionally biased region" description="Polar residues" evidence="2">
    <location>
        <begin position="82"/>
        <end position="94"/>
    </location>
</feature>
<feature type="compositionally biased region" description="Basic and acidic residues" evidence="2">
    <location>
        <begin position="1"/>
        <end position="10"/>
    </location>
</feature>
<evidence type="ECO:0000313" key="4">
    <source>
        <dbReference type="EMBL" id="KAK8237642.1"/>
    </source>
</evidence>
<feature type="compositionally biased region" description="Acidic residues" evidence="2">
    <location>
        <begin position="315"/>
        <end position="328"/>
    </location>
</feature>
<evidence type="ECO:0000256" key="2">
    <source>
        <dbReference type="SAM" id="MobiDB-lite"/>
    </source>
</evidence>
<feature type="coiled-coil region" evidence="1">
    <location>
        <begin position="524"/>
        <end position="579"/>
    </location>
</feature>
<protein>
    <recommendedName>
        <fullName evidence="3">Inner kinetochore subunit AME1 domain-containing protein</fullName>
    </recommendedName>
</protein>
<feature type="compositionally biased region" description="Low complexity" evidence="2">
    <location>
        <begin position="34"/>
        <end position="59"/>
    </location>
</feature>
<feature type="compositionally biased region" description="Low complexity" evidence="2">
    <location>
        <begin position="72"/>
        <end position="81"/>
    </location>
</feature>
<reference evidence="4 5" key="1">
    <citation type="submission" date="2024-04" db="EMBL/GenBank/DDBJ databases">
        <title>Phyllosticta paracitricarpa is synonymous to the EU quarantine fungus P. citricarpa based on phylogenomic analyses.</title>
        <authorList>
            <consortium name="Lawrence Berkeley National Laboratory"/>
            <person name="Van Ingen-Buijs V.A."/>
            <person name="Van Westerhoven A.C."/>
            <person name="Haridas S."/>
            <person name="Skiadas P."/>
            <person name="Martin F."/>
            <person name="Groenewald J.Z."/>
            <person name="Crous P.W."/>
            <person name="Seidl M.F."/>
        </authorList>
    </citation>
    <scope>NUCLEOTIDE SEQUENCE [LARGE SCALE GENOMIC DNA]</scope>
    <source>
        <strain evidence="4 5">CBS 123374</strain>
    </source>
</reference>
<feature type="compositionally biased region" description="Basic residues" evidence="2">
    <location>
        <begin position="392"/>
        <end position="410"/>
    </location>
</feature>
<feature type="compositionally biased region" description="Acidic residues" evidence="2">
    <location>
        <begin position="154"/>
        <end position="166"/>
    </location>
</feature>
<organism evidence="4 5">
    <name type="scientific">Phyllosticta capitalensis</name>
    <dbReference type="NCBI Taxonomy" id="121624"/>
    <lineage>
        <taxon>Eukaryota</taxon>
        <taxon>Fungi</taxon>
        <taxon>Dikarya</taxon>
        <taxon>Ascomycota</taxon>
        <taxon>Pezizomycotina</taxon>
        <taxon>Dothideomycetes</taxon>
        <taxon>Dothideomycetes incertae sedis</taxon>
        <taxon>Botryosphaeriales</taxon>
        <taxon>Phyllostictaceae</taxon>
        <taxon>Phyllosticta</taxon>
    </lineage>
</organism>
<dbReference type="SMART" id="SM00384">
    <property type="entry name" value="AT_hook"/>
    <property type="match status" value="3"/>
</dbReference>
<evidence type="ECO:0000259" key="3">
    <source>
        <dbReference type="Pfam" id="PF20994"/>
    </source>
</evidence>
<name>A0ABR1YSI6_9PEZI</name>
<feature type="compositionally biased region" description="Basic and acidic residues" evidence="2">
    <location>
        <begin position="329"/>
        <end position="350"/>
    </location>
</feature>
<evidence type="ECO:0000256" key="1">
    <source>
        <dbReference type="SAM" id="Coils"/>
    </source>
</evidence>
<feature type="compositionally biased region" description="Polar residues" evidence="2">
    <location>
        <begin position="170"/>
        <end position="194"/>
    </location>
</feature>
<keyword evidence="1" id="KW-0175">Coiled coil</keyword>
<feature type="compositionally biased region" description="Low complexity" evidence="2">
    <location>
        <begin position="112"/>
        <end position="122"/>
    </location>
</feature>